<evidence type="ECO:0008006" key="8">
    <source>
        <dbReference type="Google" id="ProtNLM"/>
    </source>
</evidence>
<keyword evidence="4" id="KW-0547">Nucleotide-binding</keyword>
<dbReference type="PANTHER" id="PTHR34139">
    <property type="entry name" value="UPF0331 PROTEIN MJ0127"/>
    <property type="match status" value="1"/>
</dbReference>
<evidence type="ECO:0000256" key="2">
    <source>
        <dbReference type="ARBA" id="ARBA00022649"/>
    </source>
</evidence>
<dbReference type="Pfam" id="PF01934">
    <property type="entry name" value="HepT-like"/>
    <property type="match status" value="1"/>
</dbReference>
<evidence type="ECO:0000313" key="7">
    <source>
        <dbReference type="Proteomes" id="UP000032564"/>
    </source>
</evidence>
<evidence type="ECO:0000256" key="3">
    <source>
        <dbReference type="ARBA" id="ARBA00022722"/>
    </source>
</evidence>
<reference evidence="6 7" key="1">
    <citation type="submission" date="2014-12" db="EMBL/GenBank/DDBJ databases">
        <authorList>
            <person name="Kuzmanovic N."/>
            <person name="Pulawska J."/>
            <person name="Obradovic A."/>
        </authorList>
    </citation>
    <scope>NUCLEOTIDE SEQUENCE [LARGE SCALE GENOMIC DNA]</scope>
    <source>
        <strain evidence="6 7">KFB 330</strain>
    </source>
</reference>
<keyword evidence="2" id="KW-1277">Toxin-antitoxin system</keyword>
<dbReference type="EMBL" id="JWIT01000005">
    <property type="protein sequence ID" value="KJF73512.1"/>
    <property type="molecule type" value="Genomic_DNA"/>
</dbReference>
<evidence type="ECO:0000313" key="6">
    <source>
        <dbReference type="EMBL" id="KJF73512.1"/>
    </source>
</evidence>
<keyword evidence="1" id="KW-0597">Phosphoprotein</keyword>
<dbReference type="RefSeq" id="WP_045017510.1">
    <property type="nucleotide sequence ID" value="NZ_CP166104.1"/>
</dbReference>
<dbReference type="InterPro" id="IPR008201">
    <property type="entry name" value="HepT-like"/>
</dbReference>
<evidence type="ECO:0000256" key="1">
    <source>
        <dbReference type="ARBA" id="ARBA00022553"/>
    </source>
</evidence>
<keyword evidence="7" id="KW-1185">Reference proteome</keyword>
<sequence>MSKDRRLDHLADMERAATAAVGFVAGMKKDEFFSDARTQHAIGMCLIVIGEAAVRLVETSPDFVVEHSDFPWHAVRGLRNRIAHGYFALDMEIIWETAQTTIPDLLAKLQAMRNWHAQGE</sequence>
<proteinExistence type="predicted"/>
<dbReference type="InterPro" id="IPR051813">
    <property type="entry name" value="HepT_RNase_toxin"/>
</dbReference>
<gene>
    <name evidence="6" type="ORF">RP75_09215</name>
</gene>
<organism evidence="6 7">
    <name type="scientific">Agrobacterium arsenijevicii</name>
    <dbReference type="NCBI Taxonomy" id="1585697"/>
    <lineage>
        <taxon>Bacteria</taxon>
        <taxon>Pseudomonadati</taxon>
        <taxon>Pseudomonadota</taxon>
        <taxon>Alphaproteobacteria</taxon>
        <taxon>Hyphomicrobiales</taxon>
        <taxon>Rhizobiaceae</taxon>
        <taxon>Rhizobium/Agrobacterium group</taxon>
        <taxon>Agrobacterium</taxon>
    </lineage>
</organism>
<evidence type="ECO:0000256" key="4">
    <source>
        <dbReference type="ARBA" id="ARBA00022741"/>
    </source>
</evidence>
<evidence type="ECO:0000256" key="5">
    <source>
        <dbReference type="ARBA" id="ARBA00022801"/>
    </source>
</evidence>
<keyword evidence="3" id="KW-0540">Nuclease</keyword>
<accession>A0ABR5D8X4</accession>
<comment type="caution">
    <text evidence="6">The sequence shown here is derived from an EMBL/GenBank/DDBJ whole genome shotgun (WGS) entry which is preliminary data.</text>
</comment>
<keyword evidence="5" id="KW-0378">Hydrolase</keyword>
<name>A0ABR5D8X4_9HYPH</name>
<dbReference type="PANTHER" id="PTHR34139:SF1">
    <property type="entry name" value="RNASE MJ1380-RELATED"/>
    <property type="match status" value="1"/>
</dbReference>
<protein>
    <recommendedName>
        <fullName evidence="8">DUF86 domain-containing protein</fullName>
    </recommendedName>
</protein>
<dbReference type="Proteomes" id="UP000032564">
    <property type="component" value="Unassembled WGS sequence"/>
</dbReference>